<evidence type="ECO:0000256" key="8">
    <source>
        <dbReference type="RuleBase" id="RU000489"/>
    </source>
</evidence>
<sequence length="288" mass="32314">MRPHGTSTLHRVVVYYQSQNDSKTYCSPTPLISVATHLIIAALHLDDDKIIHINNASPDDPTYTQLWKDVARMQGSGVKVMVMLGGEAKGSYKNLSTDFETYYQKLLLPFIQDHRLDGIDLDIEESEKLEDIGKLIQSLRGDLGEDFIITLTPVAKALCGETDPFSGFDYRDLEKQYGEHIDWYNAQFYSGLGTMANTSDYNAIIKDFPLDSSRIVAIMLTNPENGSGFVDLEEVKKTVKLLLKKYGHLFGGVAGWEYYNSLPDKAKPWSWAAVMKLVMGNSKEVAIE</sequence>
<reference evidence="11" key="1">
    <citation type="submission" date="2020-11" db="EMBL/GenBank/DDBJ databases">
        <authorList>
            <consortium name="DOE Joint Genome Institute"/>
            <person name="Ahrendt S."/>
            <person name="Riley R."/>
            <person name="Andreopoulos W."/>
            <person name="Labutti K."/>
            <person name="Pangilinan J."/>
            <person name="Ruiz-Duenas F.J."/>
            <person name="Barrasa J.M."/>
            <person name="Sanchez-Garcia M."/>
            <person name="Camarero S."/>
            <person name="Miyauchi S."/>
            <person name="Serrano A."/>
            <person name="Linde D."/>
            <person name="Babiker R."/>
            <person name="Drula E."/>
            <person name="Ayuso-Fernandez I."/>
            <person name="Pacheco R."/>
            <person name="Padilla G."/>
            <person name="Ferreira P."/>
            <person name="Barriuso J."/>
            <person name="Kellner H."/>
            <person name="Castanera R."/>
            <person name="Alfaro M."/>
            <person name="Ramirez L."/>
            <person name="Pisabarro A.G."/>
            <person name="Kuo A."/>
            <person name="Tritt A."/>
            <person name="Lipzen A."/>
            <person name="He G."/>
            <person name="Yan M."/>
            <person name="Ng V."/>
            <person name="Cullen D."/>
            <person name="Martin F."/>
            <person name="Rosso M.-N."/>
            <person name="Henrissat B."/>
            <person name="Hibbett D."/>
            <person name="Martinez A.T."/>
            <person name="Grigoriev I.V."/>
        </authorList>
    </citation>
    <scope>NUCLEOTIDE SEQUENCE</scope>
    <source>
        <strain evidence="11">AH 40177</strain>
    </source>
</reference>
<dbReference type="InterPro" id="IPR001579">
    <property type="entry name" value="Glyco_hydro_18_chit_AS"/>
</dbReference>
<evidence type="ECO:0000256" key="5">
    <source>
        <dbReference type="ARBA" id="ARBA00023277"/>
    </source>
</evidence>
<dbReference type="Pfam" id="PF00704">
    <property type="entry name" value="Glyco_hydro_18"/>
    <property type="match status" value="1"/>
</dbReference>
<dbReference type="GO" id="GO:0005576">
    <property type="term" value="C:extracellular region"/>
    <property type="evidence" value="ECO:0007669"/>
    <property type="project" value="TreeGrafter"/>
</dbReference>
<evidence type="ECO:0000256" key="1">
    <source>
        <dbReference type="ARBA" id="ARBA00000822"/>
    </source>
</evidence>
<dbReference type="OrthoDB" id="3012298at2759"/>
<dbReference type="GO" id="GO:0000272">
    <property type="term" value="P:polysaccharide catabolic process"/>
    <property type="evidence" value="ECO:0007669"/>
    <property type="project" value="UniProtKB-KW"/>
</dbReference>
<dbReference type="PROSITE" id="PS01095">
    <property type="entry name" value="GH18_1"/>
    <property type="match status" value="1"/>
</dbReference>
<dbReference type="PROSITE" id="PS51910">
    <property type="entry name" value="GH18_2"/>
    <property type="match status" value="1"/>
</dbReference>
<keyword evidence="7" id="KW-0624">Polysaccharide degradation</keyword>
<keyword evidence="4" id="KW-0146">Chitin degradation</keyword>
<dbReference type="Gene3D" id="3.20.20.80">
    <property type="entry name" value="Glycosidases"/>
    <property type="match status" value="1"/>
</dbReference>
<evidence type="ECO:0000256" key="3">
    <source>
        <dbReference type="ARBA" id="ARBA00022801"/>
    </source>
</evidence>
<dbReference type="SUPFAM" id="SSF51445">
    <property type="entry name" value="(Trans)glycosidases"/>
    <property type="match status" value="1"/>
</dbReference>
<protein>
    <recommendedName>
        <fullName evidence="2">chitinase</fullName>
        <ecNumber evidence="2">3.2.1.14</ecNumber>
    </recommendedName>
</protein>
<dbReference type="EMBL" id="JADNRY010000023">
    <property type="protein sequence ID" value="KAF9072654.1"/>
    <property type="molecule type" value="Genomic_DNA"/>
</dbReference>
<dbReference type="InterPro" id="IPR017853">
    <property type="entry name" value="GH"/>
</dbReference>
<evidence type="ECO:0000259" key="10">
    <source>
        <dbReference type="PROSITE" id="PS51910"/>
    </source>
</evidence>
<dbReference type="AlphaFoldDB" id="A0A9P5Q0K6"/>
<keyword evidence="12" id="KW-1185">Reference proteome</keyword>
<keyword evidence="6 8" id="KW-0326">Glycosidase</keyword>
<evidence type="ECO:0000256" key="6">
    <source>
        <dbReference type="ARBA" id="ARBA00023295"/>
    </source>
</evidence>
<evidence type="ECO:0000256" key="4">
    <source>
        <dbReference type="ARBA" id="ARBA00023024"/>
    </source>
</evidence>
<dbReference type="EC" id="3.2.1.14" evidence="2"/>
<name>A0A9P5Q0K6_9AGAR</name>
<organism evidence="11 12">
    <name type="scientific">Rhodocollybia butyracea</name>
    <dbReference type="NCBI Taxonomy" id="206335"/>
    <lineage>
        <taxon>Eukaryota</taxon>
        <taxon>Fungi</taxon>
        <taxon>Dikarya</taxon>
        <taxon>Basidiomycota</taxon>
        <taxon>Agaricomycotina</taxon>
        <taxon>Agaricomycetes</taxon>
        <taxon>Agaricomycetidae</taxon>
        <taxon>Agaricales</taxon>
        <taxon>Marasmiineae</taxon>
        <taxon>Omphalotaceae</taxon>
        <taxon>Rhodocollybia</taxon>
    </lineage>
</organism>
<evidence type="ECO:0000256" key="7">
    <source>
        <dbReference type="ARBA" id="ARBA00023326"/>
    </source>
</evidence>
<dbReference type="InterPro" id="IPR001223">
    <property type="entry name" value="Glyco_hydro18_cat"/>
</dbReference>
<comment type="catalytic activity">
    <reaction evidence="1">
        <text>Random endo-hydrolysis of N-acetyl-beta-D-glucosaminide (1-&gt;4)-beta-linkages in chitin and chitodextrins.</text>
        <dbReference type="EC" id="3.2.1.14"/>
    </reaction>
</comment>
<keyword evidence="3 8" id="KW-0378">Hydrolase</keyword>
<dbReference type="PANTHER" id="PTHR45708">
    <property type="entry name" value="ENDOCHITINASE"/>
    <property type="match status" value="1"/>
</dbReference>
<dbReference type="InterPro" id="IPR050542">
    <property type="entry name" value="Glycosyl_Hydrlase18_Chitinase"/>
</dbReference>
<feature type="domain" description="GH18" evidence="10">
    <location>
        <begin position="10"/>
        <end position="282"/>
    </location>
</feature>
<evidence type="ECO:0000313" key="11">
    <source>
        <dbReference type="EMBL" id="KAF9072654.1"/>
    </source>
</evidence>
<evidence type="ECO:0000256" key="9">
    <source>
        <dbReference type="RuleBase" id="RU004453"/>
    </source>
</evidence>
<proteinExistence type="inferred from homology"/>
<keyword evidence="5" id="KW-0119">Carbohydrate metabolism</keyword>
<evidence type="ECO:0000313" key="12">
    <source>
        <dbReference type="Proteomes" id="UP000772434"/>
    </source>
</evidence>
<dbReference type="PANTHER" id="PTHR45708:SF60">
    <property type="entry name" value="III CHITINASE, PUTATIVE (AFU_ORTHOLOGUE AFUA_5G03850)-RELATED"/>
    <property type="match status" value="1"/>
</dbReference>
<comment type="similarity">
    <text evidence="9">Belongs to the glycosyl hydrolase 18 family.</text>
</comment>
<dbReference type="GO" id="GO:0006032">
    <property type="term" value="P:chitin catabolic process"/>
    <property type="evidence" value="ECO:0007669"/>
    <property type="project" value="UniProtKB-KW"/>
</dbReference>
<evidence type="ECO:0000256" key="2">
    <source>
        <dbReference type="ARBA" id="ARBA00012729"/>
    </source>
</evidence>
<dbReference type="Proteomes" id="UP000772434">
    <property type="component" value="Unassembled WGS sequence"/>
</dbReference>
<comment type="caution">
    <text evidence="11">The sequence shown here is derived from an EMBL/GenBank/DDBJ whole genome shotgun (WGS) entry which is preliminary data.</text>
</comment>
<gene>
    <name evidence="11" type="ORF">BDP27DRAFT_1217403</name>
</gene>
<dbReference type="GO" id="GO:0008843">
    <property type="term" value="F:endochitinase activity"/>
    <property type="evidence" value="ECO:0007669"/>
    <property type="project" value="UniProtKB-EC"/>
</dbReference>
<accession>A0A9P5Q0K6</accession>